<keyword evidence="3" id="KW-0472">Membrane</keyword>
<dbReference type="Pfam" id="PF01531">
    <property type="entry name" value="Glyco_transf_11"/>
    <property type="match status" value="1"/>
</dbReference>
<accession>A0A3P6T9E2</accession>
<keyword evidence="5" id="KW-1185">Reference proteome</keyword>
<sequence length="187" mass="21842">MRLTNLTNQFLLLDFSFGQNRRYFEDYIEDVRDILQFSEEMKQNGSKIIHSLKNYKDSLCVHVRMTDFISRNTYTDMNITAKAANTLAKKMNISNFLIFGDDNDFMVRLSQAIVKDGGWRNDAVAISSYDETMDLYLASQMCSSFLISAILSTFGWWLAFFVRDQNAVYYINYTRPNSETVPREFLL</sequence>
<keyword evidence="1" id="KW-0328">Glycosyltransferase</keyword>
<proteinExistence type="predicted"/>
<evidence type="ECO:0000256" key="1">
    <source>
        <dbReference type="ARBA" id="ARBA00022676"/>
    </source>
</evidence>
<evidence type="ECO:0000313" key="4">
    <source>
        <dbReference type="EMBL" id="VDK75960.1"/>
    </source>
</evidence>
<dbReference type="GO" id="GO:0016020">
    <property type="term" value="C:membrane"/>
    <property type="evidence" value="ECO:0007669"/>
    <property type="project" value="InterPro"/>
</dbReference>
<evidence type="ECO:0000256" key="2">
    <source>
        <dbReference type="ARBA" id="ARBA00022679"/>
    </source>
</evidence>
<evidence type="ECO:0000313" key="5">
    <source>
        <dbReference type="Proteomes" id="UP000271889"/>
    </source>
</evidence>
<dbReference type="GO" id="GO:0008107">
    <property type="term" value="F:galactoside 2-alpha-L-fucosyltransferase activity"/>
    <property type="evidence" value="ECO:0007669"/>
    <property type="project" value="InterPro"/>
</dbReference>
<dbReference type="PANTHER" id="PTHR22898">
    <property type="entry name" value="UNCHARACTERIZED GLYCOSOL TRANSFERASE-RELATED"/>
    <property type="match status" value="1"/>
</dbReference>
<keyword evidence="3" id="KW-1133">Transmembrane helix</keyword>
<dbReference type="GO" id="GO:0005975">
    <property type="term" value="P:carbohydrate metabolic process"/>
    <property type="evidence" value="ECO:0007669"/>
    <property type="project" value="InterPro"/>
</dbReference>
<dbReference type="AlphaFoldDB" id="A0A3P6T9E2"/>
<gene>
    <name evidence="4" type="ORF">CGOC_LOCUS7180</name>
</gene>
<reference evidence="4 5" key="1">
    <citation type="submission" date="2018-11" db="EMBL/GenBank/DDBJ databases">
        <authorList>
            <consortium name="Pathogen Informatics"/>
        </authorList>
    </citation>
    <scope>NUCLEOTIDE SEQUENCE [LARGE SCALE GENOMIC DNA]</scope>
</reference>
<feature type="transmembrane region" description="Helical" evidence="3">
    <location>
        <begin position="135"/>
        <end position="159"/>
    </location>
</feature>
<dbReference type="EMBL" id="UYRV01024639">
    <property type="protein sequence ID" value="VDK75960.1"/>
    <property type="molecule type" value="Genomic_DNA"/>
</dbReference>
<dbReference type="Proteomes" id="UP000271889">
    <property type="component" value="Unassembled WGS sequence"/>
</dbReference>
<dbReference type="PANTHER" id="PTHR22898:SF3">
    <property type="entry name" value="ALPHA-1,2-FUCOSYLTRANSFERASE-RELATED"/>
    <property type="match status" value="1"/>
</dbReference>
<dbReference type="InterPro" id="IPR052501">
    <property type="entry name" value="Alpha-1-2_FucT"/>
</dbReference>
<dbReference type="OrthoDB" id="5815225at2759"/>
<keyword evidence="3" id="KW-0812">Transmembrane</keyword>
<evidence type="ECO:0008006" key="6">
    <source>
        <dbReference type="Google" id="ProtNLM"/>
    </source>
</evidence>
<protein>
    <recommendedName>
        <fullName evidence="6">L-Fucosyltransferase</fullName>
    </recommendedName>
</protein>
<evidence type="ECO:0000256" key="3">
    <source>
        <dbReference type="SAM" id="Phobius"/>
    </source>
</evidence>
<keyword evidence="2" id="KW-0808">Transferase</keyword>
<name>A0A3P6T9E2_CYLGO</name>
<dbReference type="Gene3D" id="3.40.50.11350">
    <property type="match status" value="1"/>
</dbReference>
<organism evidence="4 5">
    <name type="scientific">Cylicostephanus goldi</name>
    <name type="common">Nematode worm</name>
    <dbReference type="NCBI Taxonomy" id="71465"/>
    <lineage>
        <taxon>Eukaryota</taxon>
        <taxon>Metazoa</taxon>
        <taxon>Ecdysozoa</taxon>
        <taxon>Nematoda</taxon>
        <taxon>Chromadorea</taxon>
        <taxon>Rhabditida</taxon>
        <taxon>Rhabditina</taxon>
        <taxon>Rhabditomorpha</taxon>
        <taxon>Strongyloidea</taxon>
        <taxon>Strongylidae</taxon>
        <taxon>Cylicostephanus</taxon>
    </lineage>
</organism>
<dbReference type="InterPro" id="IPR002516">
    <property type="entry name" value="Glyco_trans_11"/>
</dbReference>